<feature type="transmembrane region" description="Helical" evidence="1">
    <location>
        <begin position="76"/>
        <end position="93"/>
    </location>
</feature>
<accession>A0A512RKN5</accession>
<gene>
    <name evidence="2" type="ORF">CCY01nite_25230</name>
</gene>
<keyword evidence="1" id="KW-0472">Membrane</keyword>
<reference evidence="2 3" key="1">
    <citation type="submission" date="2019-07" db="EMBL/GenBank/DDBJ databases">
        <title>Whole genome shotgun sequence of Chitinophaga cymbidii NBRC 109752.</title>
        <authorList>
            <person name="Hosoyama A."/>
            <person name="Uohara A."/>
            <person name="Ohji S."/>
            <person name="Ichikawa N."/>
        </authorList>
    </citation>
    <scope>NUCLEOTIDE SEQUENCE [LARGE SCALE GENOMIC DNA]</scope>
    <source>
        <strain evidence="2 3">NBRC 109752</strain>
    </source>
</reference>
<comment type="caution">
    <text evidence="2">The sequence shown here is derived from an EMBL/GenBank/DDBJ whole genome shotgun (WGS) entry which is preliminary data.</text>
</comment>
<dbReference type="Proteomes" id="UP000321436">
    <property type="component" value="Unassembled WGS sequence"/>
</dbReference>
<keyword evidence="3" id="KW-1185">Reference proteome</keyword>
<dbReference type="RefSeq" id="WP_146861974.1">
    <property type="nucleotide sequence ID" value="NZ_BKAU01000002.1"/>
</dbReference>
<dbReference type="OrthoDB" id="1426471at2"/>
<keyword evidence="1" id="KW-0812">Transmembrane</keyword>
<evidence type="ECO:0000313" key="3">
    <source>
        <dbReference type="Proteomes" id="UP000321436"/>
    </source>
</evidence>
<keyword evidence="1" id="KW-1133">Transmembrane helix</keyword>
<dbReference type="AlphaFoldDB" id="A0A512RKN5"/>
<organism evidence="2 3">
    <name type="scientific">Chitinophaga cymbidii</name>
    <dbReference type="NCBI Taxonomy" id="1096750"/>
    <lineage>
        <taxon>Bacteria</taxon>
        <taxon>Pseudomonadati</taxon>
        <taxon>Bacteroidota</taxon>
        <taxon>Chitinophagia</taxon>
        <taxon>Chitinophagales</taxon>
        <taxon>Chitinophagaceae</taxon>
        <taxon>Chitinophaga</taxon>
    </lineage>
</organism>
<evidence type="ECO:0000256" key="1">
    <source>
        <dbReference type="SAM" id="Phobius"/>
    </source>
</evidence>
<name>A0A512RKN5_9BACT</name>
<dbReference type="EMBL" id="BKAU01000002">
    <property type="protein sequence ID" value="GEP96263.1"/>
    <property type="molecule type" value="Genomic_DNA"/>
</dbReference>
<evidence type="ECO:0000313" key="2">
    <source>
        <dbReference type="EMBL" id="GEP96263.1"/>
    </source>
</evidence>
<protein>
    <submittedName>
        <fullName evidence="2">Uncharacterized protein</fullName>
    </submittedName>
</protein>
<proteinExistence type="predicted"/>
<sequence length="268" mass="30122">MYYLKCNHCGHTNALKSEYVTFCASCSKKMANSYADWKQRNPEGNFASYCEAVGVTENEPGKPVKRKRFYWDTRKVVIAVVAVLISAAGGLAVEKWVKGNFGVGKVPEAWLTSEWRAFSTPRGIGEIATPTALHPFELPPSAQMEYLEFIEPYRSDSTILLQIAMTEFECKPGVEPSLEGAAAGAINEMRKNVRDFDYEEVNLEVSGEKAIRQTGKYRQMLLSNVLFRNLLILKGQRLVQVLVIYPARDKTAEEVAERIINSVKLKNI</sequence>